<dbReference type="InterPro" id="IPR035069">
    <property type="entry name" value="TTHA1013/TTHA0281-like"/>
</dbReference>
<dbReference type="Gene3D" id="3.30.160.250">
    <property type="match status" value="1"/>
</dbReference>
<protein>
    <submittedName>
        <fullName evidence="2">Type II toxin-antitoxin system HicB family antitoxin</fullName>
    </submittedName>
</protein>
<comment type="caution">
    <text evidence="2">The sequence shown here is derived from an EMBL/GenBank/DDBJ whole genome shotgun (WGS) entry which is preliminary data.</text>
</comment>
<dbReference type="Pfam" id="PF15919">
    <property type="entry name" value="HicB_lk_antitox"/>
    <property type="match status" value="1"/>
</dbReference>
<dbReference type="AlphaFoldDB" id="A0A2M7T7Y9"/>
<dbReference type="SUPFAM" id="SSF143100">
    <property type="entry name" value="TTHA1013/TTHA0281-like"/>
    <property type="match status" value="1"/>
</dbReference>
<dbReference type="RefSeq" id="WP_286678672.1">
    <property type="nucleotide sequence ID" value="NZ_MNXI01000096.1"/>
</dbReference>
<organism evidence="2 3">
    <name type="scientific">Candidatus Aquicultor secundus</name>
    <dbReference type="NCBI Taxonomy" id="1973895"/>
    <lineage>
        <taxon>Bacteria</taxon>
        <taxon>Bacillati</taxon>
        <taxon>Actinomycetota</taxon>
        <taxon>Candidatus Aquicultoria</taxon>
        <taxon>Candidatus Aquicultorales</taxon>
        <taxon>Candidatus Aquicultoraceae</taxon>
        <taxon>Candidatus Aquicultor</taxon>
    </lineage>
</organism>
<dbReference type="InterPro" id="IPR031807">
    <property type="entry name" value="HicB-like"/>
</dbReference>
<reference evidence="3" key="1">
    <citation type="submission" date="2017-09" db="EMBL/GenBank/DDBJ databases">
        <title>Depth-based differentiation of microbial function through sediment-hosted aquifers and enrichment of novel symbionts in the deep terrestrial subsurface.</title>
        <authorList>
            <person name="Probst A.J."/>
            <person name="Ladd B."/>
            <person name="Jarett J.K."/>
            <person name="Geller-Mcgrath D.E."/>
            <person name="Sieber C.M.K."/>
            <person name="Emerson J.B."/>
            <person name="Anantharaman K."/>
            <person name="Thomas B.C."/>
            <person name="Malmstrom R."/>
            <person name="Stieglmeier M."/>
            <person name="Klingl A."/>
            <person name="Woyke T."/>
            <person name="Ryan C.M."/>
            <person name="Banfield J.F."/>
        </authorList>
    </citation>
    <scope>NUCLEOTIDE SEQUENCE [LARGE SCALE GENOMIC DNA]</scope>
</reference>
<dbReference type="Proteomes" id="UP000230956">
    <property type="component" value="Unassembled WGS sequence"/>
</dbReference>
<feature type="domain" description="HicB-like antitoxin of toxin-antitoxin system" evidence="1">
    <location>
        <begin position="3"/>
        <end position="52"/>
    </location>
</feature>
<dbReference type="PANTHER" id="PTHR34504:SF2">
    <property type="entry name" value="UPF0150 PROTEIN SSL0259"/>
    <property type="match status" value="1"/>
</dbReference>
<name>A0A2M7T7Y9_9ACTN</name>
<dbReference type="PANTHER" id="PTHR34504">
    <property type="entry name" value="ANTITOXIN HICB"/>
    <property type="match status" value="1"/>
</dbReference>
<evidence type="ECO:0000259" key="1">
    <source>
        <dbReference type="Pfam" id="PF15919"/>
    </source>
</evidence>
<accession>A0A2M7T7Y9</accession>
<evidence type="ECO:0000313" key="3">
    <source>
        <dbReference type="Proteomes" id="UP000230956"/>
    </source>
</evidence>
<gene>
    <name evidence="2" type="ORF">COY37_05690</name>
</gene>
<dbReference type="EMBL" id="PFNG01000135">
    <property type="protein sequence ID" value="PIZ38861.1"/>
    <property type="molecule type" value="Genomic_DNA"/>
</dbReference>
<sequence>MKYLVYLEPQPEGGYTVTVPALPGCISEGETKEEALENVKDAIEGYIHVLKKHGGD</sequence>
<proteinExistence type="predicted"/>
<evidence type="ECO:0000313" key="2">
    <source>
        <dbReference type="EMBL" id="PIZ38861.1"/>
    </source>
</evidence>
<dbReference type="InterPro" id="IPR051404">
    <property type="entry name" value="TA_system_antitoxin"/>
</dbReference>